<evidence type="ECO:0008006" key="4">
    <source>
        <dbReference type="Google" id="ProtNLM"/>
    </source>
</evidence>
<keyword evidence="1" id="KW-0472">Membrane</keyword>
<dbReference type="Proteomes" id="UP000035054">
    <property type="component" value="Unassembled WGS sequence"/>
</dbReference>
<feature type="transmembrane region" description="Helical" evidence="1">
    <location>
        <begin position="108"/>
        <end position="132"/>
    </location>
</feature>
<reference evidence="2 3" key="1">
    <citation type="submission" date="2015-01" db="EMBL/GenBank/DDBJ databases">
        <title>Lifestyle Evolution in Cyanobacterial Symbionts of Sponges.</title>
        <authorList>
            <person name="Burgsdorf I."/>
            <person name="Slaby B.M."/>
            <person name="Handley K.M."/>
            <person name="Haber M."/>
            <person name="Blom J."/>
            <person name="Marshall C.W."/>
            <person name="Gilbert J.A."/>
            <person name="Hentschel U."/>
            <person name="Steindler L."/>
        </authorList>
    </citation>
    <scope>NUCLEOTIDE SEQUENCE [LARGE SCALE GENOMIC DNA]</scope>
    <source>
        <strain evidence="2">142</strain>
    </source>
</reference>
<keyword evidence="1" id="KW-1133">Transmembrane helix</keyword>
<dbReference type="EMBL" id="JXUO01000254">
    <property type="protein sequence ID" value="KKZ12228.1"/>
    <property type="molecule type" value="Genomic_DNA"/>
</dbReference>
<gene>
    <name evidence="2" type="ORF">TH68_07750</name>
</gene>
<keyword evidence="1" id="KW-0812">Transmembrane</keyword>
<feature type="transmembrane region" description="Helical" evidence="1">
    <location>
        <begin position="69"/>
        <end position="87"/>
    </location>
</feature>
<name>A0A6N3X2H7_9SYNE</name>
<sequence>MSIPANASEAPSIAKVWQQVKDNAPTFATIWGIILITALIYSALIYSAILFTGSLGPVVLLHSLLLRRILSSLLEILITAVPAIYYTTDRCPKPGEIVGILTRKPLRYVLSVFLFAIVEIVGLLLCIIPGILVSLTTPLYVYYVFTTDLELTNCLSKSFKGIFQDSGYLVVSLLCGLAVIASILLCFFPCLVVLPMTALYMQNYIHYKGLVRARELA</sequence>
<proteinExistence type="predicted"/>
<evidence type="ECO:0000313" key="2">
    <source>
        <dbReference type="EMBL" id="KKZ12228.1"/>
    </source>
</evidence>
<comment type="caution">
    <text evidence="2">The sequence shown here is derived from an EMBL/GenBank/DDBJ whole genome shotgun (WGS) entry which is preliminary data.</text>
</comment>
<evidence type="ECO:0000256" key="1">
    <source>
        <dbReference type="SAM" id="Phobius"/>
    </source>
</evidence>
<protein>
    <recommendedName>
        <fullName evidence="4">Glycerophosphoryl diester phosphodiesterase membrane domain-containing protein</fullName>
    </recommendedName>
</protein>
<feature type="transmembrane region" description="Helical" evidence="1">
    <location>
        <begin position="168"/>
        <end position="194"/>
    </location>
</feature>
<dbReference type="AlphaFoldDB" id="A0A6N3X2H7"/>
<feature type="transmembrane region" description="Helical" evidence="1">
    <location>
        <begin position="27"/>
        <end position="49"/>
    </location>
</feature>
<organism evidence="2 3">
    <name type="scientific">Candidatus Synechococcus spongiarum 142</name>
    <dbReference type="NCBI Taxonomy" id="1608213"/>
    <lineage>
        <taxon>Bacteria</taxon>
        <taxon>Bacillati</taxon>
        <taxon>Cyanobacteriota</taxon>
        <taxon>Cyanophyceae</taxon>
        <taxon>Synechococcales</taxon>
        <taxon>Synechococcaceae</taxon>
        <taxon>Synechococcus</taxon>
    </lineage>
</organism>
<accession>A0A6N3X2H7</accession>
<evidence type="ECO:0000313" key="3">
    <source>
        <dbReference type="Proteomes" id="UP000035054"/>
    </source>
</evidence>